<keyword evidence="3" id="KW-1185">Reference proteome</keyword>
<dbReference type="InterPro" id="IPR024623">
    <property type="entry name" value="YtxH"/>
</dbReference>
<dbReference type="Pfam" id="PF12732">
    <property type="entry name" value="YtxH"/>
    <property type="match status" value="1"/>
</dbReference>
<protein>
    <submittedName>
        <fullName evidence="2">Gas vesicle protein</fullName>
    </submittedName>
</protein>
<name>A0ABT9YSD3_9STRE</name>
<accession>A0ABT9YSD3</accession>
<proteinExistence type="predicted"/>
<organism evidence="2 3">
    <name type="scientific">Streptococcus moroccensis</name>
    <dbReference type="NCBI Taxonomy" id="1451356"/>
    <lineage>
        <taxon>Bacteria</taxon>
        <taxon>Bacillati</taxon>
        <taxon>Bacillota</taxon>
        <taxon>Bacilli</taxon>
        <taxon>Lactobacillales</taxon>
        <taxon>Streptococcaceae</taxon>
        <taxon>Streptococcus</taxon>
    </lineage>
</organism>
<comment type="caution">
    <text evidence="2">The sequence shown here is derived from an EMBL/GenBank/DDBJ whole genome shotgun (WGS) entry which is preliminary data.</text>
</comment>
<evidence type="ECO:0000313" key="2">
    <source>
        <dbReference type="EMBL" id="MDQ0222532.1"/>
    </source>
</evidence>
<keyword evidence="1" id="KW-0732">Signal</keyword>
<sequence>MSKSNKFFTTVLLGAAGGAAAAMFLASKSGKAVKQKVAEFLTDYQEDPDAKHSEWAERANDLKNQAVEKYSDVRHKFETGEITTDDIVETVKGKATELKDRISQEDFFSNLKDQVVSEASDFADVAEDAEWSEVDAFDGESISEDITIDLNEVDLLADDVIAPESEITEDFNEAPEEKSDYL</sequence>
<reference evidence="2 3" key="1">
    <citation type="submission" date="2023-07" db="EMBL/GenBank/DDBJ databases">
        <title>Genomic Encyclopedia of Type Strains, Phase IV (KMG-IV): sequencing the most valuable type-strain genomes for metagenomic binning, comparative biology and taxonomic classification.</title>
        <authorList>
            <person name="Goeker M."/>
        </authorList>
    </citation>
    <scope>NUCLEOTIDE SEQUENCE [LARGE SCALE GENOMIC DNA]</scope>
    <source>
        <strain evidence="2 3">DSM 105143</strain>
    </source>
</reference>
<feature type="chain" id="PRO_5046509906" evidence="1">
    <location>
        <begin position="22"/>
        <end position="182"/>
    </location>
</feature>
<evidence type="ECO:0000256" key="1">
    <source>
        <dbReference type="SAM" id="SignalP"/>
    </source>
</evidence>
<dbReference type="RefSeq" id="WP_307121721.1">
    <property type="nucleotide sequence ID" value="NZ_JAUSTM010000008.1"/>
</dbReference>
<evidence type="ECO:0000313" key="3">
    <source>
        <dbReference type="Proteomes" id="UP001223079"/>
    </source>
</evidence>
<gene>
    <name evidence="2" type="ORF">J2S23_001084</name>
</gene>
<feature type="signal peptide" evidence="1">
    <location>
        <begin position="1"/>
        <end position="21"/>
    </location>
</feature>
<dbReference type="EMBL" id="JAUSTM010000008">
    <property type="protein sequence ID" value="MDQ0222532.1"/>
    <property type="molecule type" value="Genomic_DNA"/>
</dbReference>
<dbReference type="Proteomes" id="UP001223079">
    <property type="component" value="Unassembled WGS sequence"/>
</dbReference>